<dbReference type="RefSeq" id="WP_066124444.1">
    <property type="nucleotide sequence ID" value="NZ_FUWO01000009.1"/>
</dbReference>
<accession>A0A1T4LWM7</accession>
<gene>
    <name evidence="2" type="ORF">SAMN02746011_01242</name>
</gene>
<dbReference type="InterPro" id="IPR010368">
    <property type="entry name" value="Com_YlbF"/>
</dbReference>
<dbReference type="Proteomes" id="UP000189941">
    <property type="component" value="Unassembled WGS sequence"/>
</dbReference>
<proteinExistence type="inferred from homology"/>
<dbReference type="HAMAP" id="MF_01526">
    <property type="entry name" value="UPF0342"/>
    <property type="match status" value="1"/>
</dbReference>
<dbReference type="InterPro" id="IPR023378">
    <property type="entry name" value="YheA/YmcA-like_dom_sf"/>
</dbReference>
<comment type="similarity">
    <text evidence="1">Belongs to the UPF0342 family.</text>
</comment>
<dbReference type="Pfam" id="PF06133">
    <property type="entry name" value="Com_YlbF"/>
    <property type="match status" value="1"/>
</dbReference>
<evidence type="ECO:0000313" key="3">
    <source>
        <dbReference type="Proteomes" id="UP000189941"/>
    </source>
</evidence>
<dbReference type="AlphaFoldDB" id="A0A1T4LWM7"/>
<reference evidence="3" key="1">
    <citation type="submission" date="2017-02" db="EMBL/GenBank/DDBJ databases">
        <authorList>
            <person name="Varghese N."/>
            <person name="Submissions S."/>
        </authorList>
    </citation>
    <scope>NUCLEOTIDE SEQUENCE [LARGE SCALE GENOMIC DNA]</scope>
    <source>
        <strain evidence="3">DSM 15739</strain>
    </source>
</reference>
<dbReference type="SUPFAM" id="SSF158622">
    <property type="entry name" value="YheA/YmcA-like"/>
    <property type="match status" value="1"/>
</dbReference>
<keyword evidence="3" id="KW-1185">Reference proteome</keyword>
<dbReference type="EMBL" id="FUWO01000009">
    <property type="protein sequence ID" value="SJZ59085.1"/>
    <property type="molecule type" value="Genomic_DNA"/>
</dbReference>
<evidence type="ECO:0000313" key="2">
    <source>
        <dbReference type="EMBL" id="SJZ59085.1"/>
    </source>
</evidence>
<dbReference type="Gene3D" id="1.20.1500.10">
    <property type="entry name" value="YheA/YmcA-like"/>
    <property type="match status" value="1"/>
</dbReference>
<dbReference type="STRING" id="1121925.SAMN02746011_01242"/>
<protein>
    <recommendedName>
        <fullName evidence="1">UPF0342 protein SAMN02746011_01242</fullName>
    </recommendedName>
</protein>
<sequence>MTQNNIYDTANQLERDLRNLDAYKNLVETMKAIQEDSASNELFEEFKQMGQSFQMKQMTGQQPTEDEIKDYQELSEKVMANESINKLMESERQLSQIMEDINRIITLPLQEVYSENNEQ</sequence>
<evidence type="ECO:0000256" key="1">
    <source>
        <dbReference type="HAMAP-Rule" id="MF_01526"/>
    </source>
</evidence>
<name>A0A1T4LWM7_9LACT</name>
<organism evidence="2 3">
    <name type="scientific">Globicatella sulfidifaciens DSM 15739</name>
    <dbReference type="NCBI Taxonomy" id="1121925"/>
    <lineage>
        <taxon>Bacteria</taxon>
        <taxon>Bacillati</taxon>
        <taxon>Bacillota</taxon>
        <taxon>Bacilli</taxon>
        <taxon>Lactobacillales</taxon>
        <taxon>Aerococcaceae</taxon>
        <taxon>Globicatella</taxon>
    </lineage>
</organism>
<dbReference type="OrthoDB" id="9811402at2"/>